<feature type="compositionally biased region" description="Basic and acidic residues" evidence="1">
    <location>
        <begin position="263"/>
        <end position="276"/>
    </location>
</feature>
<evidence type="ECO:0000313" key="2">
    <source>
        <dbReference type="EMBL" id="KAK1451986.1"/>
    </source>
</evidence>
<dbReference type="AlphaFoldDB" id="A0AAI9U5D9"/>
<protein>
    <submittedName>
        <fullName evidence="2">Uncharacterized protein</fullName>
    </submittedName>
</protein>
<comment type="caution">
    <text evidence="2">The sequence shown here is derived from an EMBL/GenBank/DDBJ whole genome shotgun (WGS) entry which is preliminary data.</text>
</comment>
<reference evidence="2 3" key="1">
    <citation type="submission" date="2016-10" db="EMBL/GenBank/DDBJ databases">
        <title>The genome sequence of Colletotrichum fioriniae PJ7.</title>
        <authorList>
            <person name="Baroncelli R."/>
        </authorList>
    </citation>
    <scope>NUCLEOTIDE SEQUENCE [LARGE SCALE GENOMIC DNA]</scope>
    <source>
        <strain evidence="2">Col 31</strain>
    </source>
</reference>
<gene>
    <name evidence="2" type="ORF">CMEL01_06560</name>
</gene>
<proteinExistence type="predicted"/>
<name>A0AAI9U5D9_9PEZI</name>
<sequence length="283" mass="32530">MWMSIPRIQRSALHPPRPILLAHPPLDKPPRIHNNNILNRIPLPVMSPRLPAEFTRPRPSPLHQLRPLGTQIPFFLFLSILSLPFPPSPPIIPPSTTTSNDQLPPLIPPHNPHHLLPLPHKRLILDPQLPQPLRPPEPPQPILLHPQRLVALPVPPVRIPYRDRQHLGPEFRLRKQRRQVPPVFEPVHLRKEAYLGQVARLLLRQGGEEILAGVVSRSSFRAAVCRFSYTILVSLTIQLKPHQILRKDLRAEAKQGHRRNNKKERNNEEETKHTKPESPLQLP</sequence>
<feature type="region of interest" description="Disordered" evidence="1">
    <location>
        <begin position="250"/>
        <end position="283"/>
    </location>
</feature>
<keyword evidence="3" id="KW-1185">Reference proteome</keyword>
<evidence type="ECO:0000313" key="3">
    <source>
        <dbReference type="Proteomes" id="UP001239795"/>
    </source>
</evidence>
<organism evidence="2 3">
    <name type="scientific">Colletotrichum melonis</name>
    <dbReference type="NCBI Taxonomy" id="1209925"/>
    <lineage>
        <taxon>Eukaryota</taxon>
        <taxon>Fungi</taxon>
        <taxon>Dikarya</taxon>
        <taxon>Ascomycota</taxon>
        <taxon>Pezizomycotina</taxon>
        <taxon>Sordariomycetes</taxon>
        <taxon>Hypocreomycetidae</taxon>
        <taxon>Glomerellales</taxon>
        <taxon>Glomerellaceae</taxon>
        <taxon>Colletotrichum</taxon>
        <taxon>Colletotrichum acutatum species complex</taxon>
    </lineage>
</organism>
<dbReference type="Proteomes" id="UP001239795">
    <property type="component" value="Unassembled WGS sequence"/>
</dbReference>
<evidence type="ECO:0000256" key="1">
    <source>
        <dbReference type="SAM" id="MobiDB-lite"/>
    </source>
</evidence>
<dbReference type="EMBL" id="MLGG01000046">
    <property type="protein sequence ID" value="KAK1451986.1"/>
    <property type="molecule type" value="Genomic_DNA"/>
</dbReference>
<accession>A0AAI9U5D9</accession>